<keyword evidence="3" id="KW-1185">Reference proteome</keyword>
<evidence type="ECO:0000313" key="3">
    <source>
        <dbReference type="Proteomes" id="UP001500618"/>
    </source>
</evidence>
<gene>
    <name evidence="2" type="ORF">GCM10009765_67290</name>
</gene>
<dbReference type="SUPFAM" id="SSF52499">
    <property type="entry name" value="Isochorismatase-like hydrolases"/>
    <property type="match status" value="1"/>
</dbReference>
<dbReference type="Gene3D" id="3.40.50.850">
    <property type="entry name" value="Isochorismatase-like"/>
    <property type="match status" value="1"/>
</dbReference>
<dbReference type="InterPro" id="IPR036380">
    <property type="entry name" value="Isochorismatase-like_sf"/>
</dbReference>
<evidence type="ECO:0008006" key="4">
    <source>
        <dbReference type="Google" id="ProtNLM"/>
    </source>
</evidence>
<reference evidence="3" key="1">
    <citation type="journal article" date="2019" name="Int. J. Syst. Evol. Microbiol.">
        <title>The Global Catalogue of Microorganisms (GCM) 10K type strain sequencing project: providing services to taxonomists for standard genome sequencing and annotation.</title>
        <authorList>
            <consortium name="The Broad Institute Genomics Platform"/>
            <consortium name="The Broad Institute Genome Sequencing Center for Infectious Disease"/>
            <person name="Wu L."/>
            <person name="Ma J."/>
        </authorList>
    </citation>
    <scope>NUCLEOTIDE SEQUENCE [LARGE SCALE GENOMIC DNA]</scope>
    <source>
        <strain evidence="3">JCM 14718</strain>
    </source>
</reference>
<dbReference type="EMBL" id="BAAANY010000032">
    <property type="protein sequence ID" value="GAA1708268.1"/>
    <property type="molecule type" value="Genomic_DNA"/>
</dbReference>
<organism evidence="2 3">
    <name type="scientific">Fodinicola feengrottensis</name>
    <dbReference type="NCBI Taxonomy" id="435914"/>
    <lineage>
        <taxon>Bacteria</taxon>
        <taxon>Bacillati</taxon>
        <taxon>Actinomycetota</taxon>
        <taxon>Actinomycetes</taxon>
        <taxon>Mycobacteriales</taxon>
        <taxon>Fodinicola</taxon>
    </lineage>
</organism>
<sequence length="60" mass="6603">MSPQGKAIPAIAPYSMPAEDTLPPNRVDWRPRADRAVLLIHDMQNYFLAPFSPTGQPTGP</sequence>
<comment type="caution">
    <text evidence="2">The sequence shown here is derived from an EMBL/GenBank/DDBJ whole genome shotgun (WGS) entry which is preliminary data.</text>
</comment>
<proteinExistence type="predicted"/>
<evidence type="ECO:0000256" key="1">
    <source>
        <dbReference type="SAM" id="MobiDB-lite"/>
    </source>
</evidence>
<feature type="region of interest" description="Disordered" evidence="1">
    <location>
        <begin position="1"/>
        <end position="26"/>
    </location>
</feature>
<name>A0ABP4UNI9_9ACTN</name>
<protein>
    <recommendedName>
        <fullName evidence="4">Isochorismatase family protein</fullName>
    </recommendedName>
</protein>
<evidence type="ECO:0000313" key="2">
    <source>
        <dbReference type="EMBL" id="GAA1708268.1"/>
    </source>
</evidence>
<accession>A0ABP4UNI9</accession>
<dbReference type="Proteomes" id="UP001500618">
    <property type="component" value="Unassembled WGS sequence"/>
</dbReference>